<gene>
    <name evidence="2" type="ORF">G7Y89_g13382</name>
</gene>
<keyword evidence="3" id="KW-1185">Reference proteome</keyword>
<accession>A0A8H4R7E2</accession>
<feature type="region of interest" description="Disordered" evidence="1">
    <location>
        <begin position="435"/>
        <end position="480"/>
    </location>
</feature>
<feature type="compositionally biased region" description="Basic and acidic residues" evidence="1">
    <location>
        <begin position="461"/>
        <end position="470"/>
    </location>
</feature>
<feature type="region of interest" description="Disordered" evidence="1">
    <location>
        <begin position="103"/>
        <end position="145"/>
    </location>
</feature>
<feature type="compositionally biased region" description="Polar residues" evidence="1">
    <location>
        <begin position="34"/>
        <end position="54"/>
    </location>
</feature>
<sequence>MGNEQSAPTPRRTNKLSKPRTNSSGILLNAASPVLQNVLESQSNLSSPTKSKYSLPSVDGGETGDERQDPRRKRRSFFRSRSSQSKARQLEIETGVKLELADPSPVERPIRRRSTAAGTYDHSPERVQRGRSMRMSLQHAPYSQHHPRLSLVAETQSPPLEKAAPLTNTIYGQPDKAHTSNSLLSRTDSDAALYVPIRRRSLQQHGVATRTSYVENDPRQSLPSQVKSVEEIQNYYYNPAKPTTSPLSSFAAMGYDMKVSTPEQRVQTPNDLDYGHIGAFKLGSLRITNGAASPAPSDGRSTTAGADEDYLTFQKHGQSNHRHGLSQRSNTLAVPNELIRQPWTTNRSESPLRQTHHVEHEPLSVNTQLPTLDPSLGLFDFRSKHSPTKSLDLANEYMQDLALSPFSFENSPTPSPKLEATSKHMAVEDDLFEAEPMTPPLEPPKQLARSFDSGYGTNESRVVRGPREPAPKPLAKADSGYSSNISLRSFKKDTGPIVPAKDGVSISTKESVLRVASSTYSESPSEIPIQPEKSLPDLPVEFPPLPVREAPPVPPKQPSVREQVNETPPTLAIKSEGRPHIANLQAHTRQQSLPAIPRAVREPQVSNNSPSGSDESMLSHSSGSRGNKVQKRRPQSMQPTPIFTVQATRSPSEIISIPPVPAEVERKLVERVESFPVACFPNTLANTPTLKRTVSKETLGTIFSVGSAEVRDEINFARLQGKLPPVPASIPEHPVQQPASQPKLAEKPLPNRRATFQASSTNSLPFWKSFDRRRSMKSQPGEPSPAPRKSIEQQQEEYETHVTSFETITASLGKSPYDVGVRAICRPQSSNANARARSMTAQFEADASARFQKEPHNLLPHYEKPPPPVSMHTRRIVVSASVQPVNPPSRAPLATPTSVTPPPNRPAPEAPHISSMMGEKEAHDPWAEQKSFWAERRKSAGKALQTKKSMDMQRPAIAPLNHANESGMNSGMDARRPGSARAPVDQVAEAAMRDGMSIRRSESARPSHQYSAPQQTQWDGYGYETNDHWDQNQNFGEYSMPRRNYSGQWEEEQTVTYDHTYGSSPAQANQEDEYYTQTGDVEIFDHDLPRNVYARQNSTEEMLCRNEKHRRSCWRDEEERRD</sequence>
<feature type="region of interest" description="Disordered" evidence="1">
    <location>
        <begin position="725"/>
        <end position="748"/>
    </location>
</feature>
<feature type="compositionally biased region" description="Pro residues" evidence="1">
    <location>
        <begin position="541"/>
        <end position="557"/>
    </location>
</feature>
<evidence type="ECO:0000313" key="2">
    <source>
        <dbReference type="EMBL" id="KAF4624785.1"/>
    </source>
</evidence>
<proteinExistence type="predicted"/>
<protein>
    <submittedName>
        <fullName evidence="2">Uncharacterized protein</fullName>
    </submittedName>
</protein>
<dbReference type="OrthoDB" id="5341904at2759"/>
<feature type="region of interest" description="Disordered" evidence="1">
    <location>
        <begin position="1"/>
        <end position="89"/>
    </location>
</feature>
<feature type="compositionally biased region" description="Polar residues" evidence="1">
    <location>
        <begin position="635"/>
        <end position="647"/>
    </location>
</feature>
<organism evidence="2 3">
    <name type="scientific">Cudoniella acicularis</name>
    <dbReference type="NCBI Taxonomy" id="354080"/>
    <lineage>
        <taxon>Eukaryota</taxon>
        <taxon>Fungi</taxon>
        <taxon>Dikarya</taxon>
        <taxon>Ascomycota</taxon>
        <taxon>Pezizomycotina</taxon>
        <taxon>Leotiomycetes</taxon>
        <taxon>Helotiales</taxon>
        <taxon>Tricladiaceae</taxon>
        <taxon>Cudoniella</taxon>
    </lineage>
</organism>
<feature type="region of interest" description="Disordered" evidence="1">
    <location>
        <begin position="882"/>
        <end position="925"/>
    </location>
</feature>
<reference evidence="2 3" key="1">
    <citation type="submission" date="2020-03" db="EMBL/GenBank/DDBJ databases">
        <title>Draft Genome Sequence of Cudoniella acicularis.</title>
        <authorList>
            <person name="Buettner E."/>
            <person name="Kellner H."/>
        </authorList>
    </citation>
    <scope>NUCLEOTIDE SEQUENCE [LARGE SCALE GENOMIC DNA]</scope>
    <source>
        <strain evidence="2 3">DSM 108380</strain>
    </source>
</reference>
<dbReference type="AlphaFoldDB" id="A0A8H4R7E2"/>
<dbReference type="Proteomes" id="UP000566819">
    <property type="component" value="Unassembled WGS sequence"/>
</dbReference>
<feature type="region of interest" description="Disordered" evidence="1">
    <location>
        <begin position="767"/>
        <end position="798"/>
    </location>
</feature>
<comment type="caution">
    <text evidence="2">The sequence shown here is derived from an EMBL/GenBank/DDBJ whole genome shotgun (WGS) entry which is preliminary data.</text>
</comment>
<feature type="compositionally biased region" description="Polar residues" evidence="1">
    <location>
        <begin position="604"/>
        <end position="627"/>
    </location>
</feature>
<feature type="region of interest" description="Disordered" evidence="1">
    <location>
        <begin position="517"/>
        <end position="647"/>
    </location>
</feature>
<dbReference type="EMBL" id="JAAMPI010001554">
    <property type="protein sequence ID" value="KAF4624785.1"/>
    <property type="molecule type" value="Genomic_DNA"/>
</dbReference>
<evidence type="ECO:0000313" key="3">
    <source>
        <dbReference type="Proteomes" id="UP000566819"/>
    </source>
</evidence>
<evidence type="ECO:0000256" key="1">
    <source>
        <dbReference type="SAM" id="MobiDB-lite"/>
    </source>
</evidence>
<name>A0A8H4R7E2_9HELO</name>
<feature type="compositionally biased region" description="Pro residues" evidence="1">
    <location>
        <begin position="899"/>
        <end position="909"/>
    </location>
</feature>